<dbReference type="Proteomes" id="UP000325577">
    <property type="component" value="Linkage Group LG4"/>
</dbReference>
<name>A0A5J5A182_9ASTE</name>
<proteinExistence type="predicted"/>
<sequence length="225" mass="25389">MVKEGPVLLFDTVVLDGNNTVTNQFLLQLQFFGSLLVSLALVTVQYMSSQIETVEERLKSFLGQLLTECGILYRIMVGPMLKAANIQHAFFSLSQNEHSVKLTQEGFEVFREYYPANEEEITLEFVWETDEFVLFERINKNEIKNRDKDLGDVSLGASAMCIEALLEVSLIKDDDGMNFEHSVEVEVEVEDDSGVAGSISQQVPSSRKWLSCSSKFASKLLVWIL</sequence>
<dbReference type="OrthoDB" id="114080at2759"/>
<dbReference type="PANTHER" id="PTHR34786">
    <property type="entry name" value="OS09G0504900 PROTEIN"/>
    <property type="match status" value="1"/>
</dbReference>
<protein>
    <submittedName>
        <fullName evidence="1">Uncharacterized protein</fullName>
    </submittedName>
</protein>
<dbReference type="PANTHER" id="PTHR34786:SF1">
    <property type="entry name" value="OS09G0504900 PROTEIN"/>
    <property type="match status" value="1"/>
</dbReference>
<gene>
    <name evidence="1" type="ORF">F0562_010131</name>
</gene>
<accession>A0A5J5A182</accession>
<dbReference type="EMBL" id="CM018047">
    <property type="protein sequence ID" value="KAA8523708.1"/>
    <property type="molecule type" value="Genomic_DNA"/>
</dbReference>
<dbReference type="AlphaFoldDB" id="A0A5J5A182"/>
<evidence type="ECO:0000313" key="1">
    <source>
        <dbReference type="EMBL" id="KAA8523708.1"/>
    </source>
</evidence>
<evidence type="ECO:0000313" key="2">
    <source>
        <dbReference type="Proteomes" id="UP000325577"/>
    </source>
</evidence>
<organism evidence="1 2">
    <name type="scientific">Nyssa sinensis</name>
    <dbReference type="NCBI Taxonomy" id="561372"/>
    <lineage>
        <taxon>Eukaryota</taxon>
        <taxon>Viridiplantae</taxon>
        <taxon>Streptophyta</taxon>
        <taxon>Embryophyta</taxon>
        <taxon>Tracheophyta</taxon>
        <taxon>Spermatophyta</taxon>
        <taxon>Magnoliopsida</taxon>
        <taxon>eudicotyledons</taxon>
        <taxon>Gunneridae</taxon>
        <taxon>Pentapetalae</taxon>
        <taxon>asterids</taxon>
        <taxon>Cornales</taxon>
        <taxon>Nyssaceae</taxon>
        <taxon>Nyssa</taxon>
    </lineage>
</organism>
<keyword evidence="2" id="KW-1185">Reference proteome</keyword>
<reference evidence="1 2" key="1">
    <citation type="submission" date="2019-09" db="EMBL/GenBank/DDBJ databases">
        <title>A chromosome-level genome assembly of the Chinese tupelo Nyssa sinensis.</title>
        <authorList>
            <person name="Yang X."/>
            <person name="Kang M."/>
            <person name="Yang Y."/>
            <person name="Xiong H."/>
            <person name="Wang M."/>
            <person name="Zhang Z."/>
            <person name="Wang Z."/>
            <person name="Wu H."/>
            <person name="Ma T."/>
            <person name="Liu J."/>
            <person name="Xi Z."/>
        </authorList>
    </citation>
    <scope>NUCLEOTIDE SEQUENCE [LARGE SCALE GENOMIC DNA]</scope>
    <source>
        <strain evidence="1">J267</strain>
        <tissue evidence="1">Leaf</tissue>
    </source>
</reference>